<sequence length="342" mass="37788">MQAFLSALLSLNIQLSSFGGGTTLLGYICTQGSINSARICFTCHNFEYQGSAPASELASCGLDVSQLNRPDRMQDNSAHDRVNPVKGAVVFSNIVTTISPTYAQEVQTAEGGRGLHTTLNSYSKKFVGVLNGIDTNSWDPLTDDFLKVQYNADDLQGKMENKETLRKNLKLSSADSTQPLVGCITRLVAQKGVHLIRHSIYRTLELGGQFVLLGSSPVEHIQVSFLLSQGIYIHTFYLMISMRYGAVPIARKTGGLNDSVFDVDDDAIPLHFRNGFTFVTADEQGANSALERAFNHYRKSSESWQQLVQRNMKIDFSWDSSASQYIDLYEKSVARAKSSKRA</sequence>
<name>A0A835LFN4_9MAGN</name>
<dbReference type="SUPFAM" id="SSF53756">
    <property type="entry name" value="UDP-Glycosyltransferase/glycogen phosphorylase"/>
    <property type="match status" value="1"/>
</dbReference>
<evidence type="ECO:0000256" key="4">
    <source>
        <dbReference type="ARBA" id="ARBA00022676"/>
    </source>
</evidence>
<dbReference type="GO" id="GO:0009011">
    <property type="term" value="F:alpha-1,4-glucan glucosyltransferase (ADP-glucose donor) activity"/>
    <property type="evidence" value="ECO:0007669"/>
    <property type="project" value="UniProtKB-EC"/>
</dbReference>
<keyword evidence="10" id="KW-1185">Reference proteome</keyword>
<dbReference type="Pfam" id="PF08323">
    <property type="entry name" value="Glyco_transf_5"/>
    <property type="match status" value="1"/>
</dbReference>
<keyword evidence="4" id="KW-0328">Glycosyltransferase</keyword>
<protein>
    <recommendedName>
        <fullName evidence="3">starch synthase</fullName>
        <ecNumber evidence="3">2.4.1.21</ecNumber>
    </recommendedName>
</protein>
<dbReference type="GO" id="GO:0019252">
    <property type="term" value="P:starch biosynthetic process"/>
    <property type="evidence" value="ECO:0007669"/>
    <property type="project" value="UniProtKB-UniPathway"/>
</dbReference>
<dbReference type="PANTHER" id="PTHR46083:SF2">
    <property type="entry name" value="STARCH SYNTHASE 4, CHLOROPLASTIC_AMYLOPLASTIC-RELATED"/>
    <property type="match status" value="1"/>
</dbReference>
<dbReference type="EMBL" id="JADFTS010000009">
    <property type="protein sequence ID" value="KAF9590737.1"/>
    <property type="molecule type" value="Genomic_DNA"/>
</dbReference>
<evidence type="ECO:0000259" key="8">
    <source>
        <dbReference type="Pfam" id="PF08323"/>
    </source>
</evidence>
<comment type="catalytic activity">
    <reaction evidence="1">
        <text>[(1-&gt;4)-alpha-D-glucosyl](n) + ADP-alpha-D-glucose = [(1-&gt;4)-alpha-D-glucosyl](n+1) + ADP + H(+)</text>
        <dbReference type="Rhea" id="RHEA:18189"/>
        <dbReference type="Rhea" id="RHEA-COMP:9584"/>
        <dbReference type="Rhea" id="RHEA-COMP:9587"/>
        <dbReference type="ChEBI" id="CHEBI:15378"/>
        <dbReference type="ChEBI" id="CHEBI:15444"/>
        <dbReference type="ChEBI" id="CHEBI:57498"/>
        <dbReference type="ChEBI" id="CHEBI:456216"/>
        <dbReference type="EC" id="2.4.1.21"/>
    </reaction>
</comment>
<organism evidence="9 10">
    <name type="scientific">Coptis chinensis</name>
    <dbReference type="NCBI Taxonomy" id="261450"/>
    <lineage>
        <taxon>Eukaryota</taxon>
        <taxon>Viridiplantae</taxon>
        <taxon>Streptophyta</taxon>
        <taxon>Embryophyta</taxon>
        <taxon>Tracheophyta</taxon>
        <taxon>Spermatophyta</taxon>
        <taxon>Magnoliopsida</taxon>
        <taxon>Ranunculales</taxon>
        <taxon>Ranunculaceae</taxon>
        <taxon>Coptidoideae</taxon>
        <taxon>Coptis</taxon>
    </lineage>
</organism>
<dbReference type="Proteomes" id="UP000631114">
    <property type="component" value="Unassembled WGS sequence"/>
</dbReference>
<comment type="caution">
    <text evidence="9">The sequence shown here is derived from an EMBL/GenBank/DDBJ whole genome shotgun (WGS) entry which is preliminary data.</text>
</comment>
<evidence type="ECO:0000256" key="6">
    <source>
        <dbReference type="ARBA" id="ARBA00022922"/>
    </source>
</evidence>
<comment type="pathway">
    <text evidence="2">Glycan biosynthesis; starch biosynthesis.</text>
</comment>
<feature type="domain" description="Starch synthase catalytic" evidence="8">
    <location>
        <begin position="32"/>
        <end position="120"/>
    </location>
</feature>
<dbReference type="OrthoDB" id="2018403at2759"/>
<keyword evidence="6" id="KW-0750">Starch biosynthesis</keyword>
<dbReference type="EC" id="2.4.1.21" evidence="3"/>
<evidence type="ECO:0000313" key="9">
    <source>
        <dbReference type="EMBL" id="KAF9590737.1"/>
    </source>
</evidence>
<feature type="chain" id="PRO_5032456673" description="starch synthase" evidence="7">
    <location>
        <begin position="20"/>
        <end position="342"/>
    </location>
</feature>
<dbReference type="InterPro" id="IPR013534">
    <property type="entry name" value="Starch_synth_cat_dom"/>
</dbReference>
<proteinExistence type="predicted"/>
<dbReference type="Gene3D" id="3.40.50.2000">
    <property type="entry name" value="Glycogen Phosphorylase B"/>
    <property type="match status" value="2"/>
</dbReference>
<gene>
    <name evidence="9" type="ORF">IFM89_038038</name>
</gene>
<evidence type="ECO:0000313" key="10">
    <source>
        <dbReference type="Proteomes" id="UP000631114"/>
    </source>
</evidence>
<keyword evidence="7" id="KW-0732">Signal</keyword>
<dbReference type="PANTHER" id="PTHR46083">
    <property type="match status" value="1"/>
</dbReference>
<evidence type="ECO:0000256" key="2">
    <source>
        <dbReference type="ARBA" id="ARBA00004727"/>
    </source>
</evidence>
<keyword evidence="5" id="KW-0808">Transferase</keyword>
<evidence type="ECO:0000256" key="3">
    <source>
        <dbReference type="ARBA" id="ARBA00012588"/>
    </source>
</evidence>
<evidence type="ECO:0000256" key="5">
    <source>
        <dbReference type="ARBA" id="ARBA00022679"/>
    </source>
</evidence>
<feature type="signal peptide" evidence="7">
    <location>
        <begin position="1"/>
        <end position="19"/>
    </location>
</feature>
<dbReference type="AlphaFoldDB" id="A0A835LFN4"/>
<dbReference type="UniPathway" id="UPA00152"/>
<evidence type="ECO:0000256" key="1">
    <source>
        <dbReference type="ARBA" id="ARBA00001478"/>
    </source>
</evidence>
<evidence type="ECO:0000256" key="7">
    <source>
        <dbReference type="SAM" id="SignalP"/>
    </source>
</evidence>
<accession>A0A835LFN4</accession>
<reference evidence="9 10" key="1">
    <citation type="submission" date="2020-10" db="EMBL/GenBank/DDBJ databases">
        <title>The Coptis chinensis genome and diversification of protoberbering-type alkaloids.</title>
        <authorList>
            <person name="Wang B."/>
            <person name="Shu S."/>
            <person name="Song C."/>
            <person name="Liu Y."/>
        </authorList>
    </citation>
    <scope>NUCLEOTIDE SEQUENCE [LARGE SCALE GENOMIC DNA]</scope>
    <source>
        <strain evidence="9">HL-2020</strain>
        <tissue evidence="9">Leaf</tissue>
    </source>
</reference>